<name>A0A7R8WVD3_9CRUS</name>
<dbReference type="PANTHER" id="PTHR33751">
    <property type="entry name" value="CBB3-TYPE CYTOCHROME C OXIDASE SUBUNIT FIXP"/>
    <property type="match status" value="1"/>
</dbReference>
<evidence type="ECO:0000313" key="8">
    <source>
        <dbReference type="EMBL" id="CAD7238912.1"/>
    </source>
</evidence>
<evidence type="ECO:0000256" key="3">
    <source>
        <dbReference type="ARBA" id="ARBA00022448"/>
    </source>
</evidence>
<proteinExistence type="inferred from homology"/>
<dbReference type="GO" id="GO:0046872">
    <property type="term" value="F:metal ion binding"/>
    <property type="evidence" value="ECO:0007669"/>
    <property type="project" value="UniProtKB-KW"/>
</dbReference>
<keyword evidence="4" id="KW-0349">Heme</keyword>
<dbReference type="PROSITE" id="PS51007">
    <property type="entry name" value="CYTC"/>
    <property type="match status" value="1"/>
</dbReference>
<gene>
    <name evidence="8" type="ORF">CTOB1V02_LOCUS16727</name>
</gene>
<keyword evidence="7" id="KW-0408">Iron</keyword>
<protein>
    <submittedName>
        <fullName evidence="8">Uncharacterized protein</fullName>
    </submittedName>
</protein>
<dbReference type="OrthoDB" id="10526399at2759"/>
<dbReference type="InterPro" id="IPR050597">
    <property type="entry name" value="Cytochrome_c_Oxidase_Subunit"/>
</dbReference>
<keyword evidence="3" id="KW-0813">Transport</keyword>
<evidence type="ECO:0000256" key="2">
    <source>
        <dbReference type="ARBA" id="ARBA00006488"/>
    </source>
</evidence>
<dbReference type="PANTHER" id="PTHR33751:SF9">
    <property type="entry name" value="CYTOCHROME C4"/>
    <property type="match status" value="1"/>
</dbReference>
<evidence type="ECO:0000256" key="5">
    <source>
        <dbReference type="ARBA" id="ARBA00022723"/>
    </source>
</evidence>
<comment type="function">
    <text evidence="1">Electron carrier protein. The oxidized form of the cytochrome c heme group can accept an electron from the heme group of the cytochrome c1 subunit of cytochrome reductase. Cytochrome c then transfers this electron to the cytochrome oxidase complex, the final protein carrier in the mitochondrial electron-transport chain.</text>
</comment>
<dbReference type="InterPro" id="IPR036909">
    <property type="entry name" value="Cyt_c-like_dom_sf"/>
</dbReference>
<accession>A0A7R8WVD3</accession>
<dbReference type="Pfam" id="PF00034">
    <property type="entry name" value="Cytochrom_C"/>
    <property type="match status" value="1"/>
</dbReference>
<keyword evidence="5" id="KW-0479">Metal-binding</keyword>
<reference evidence="8" key="1">
    <citation type="submission" date="2020-11" db="EMBL/GenBank/DDBJ databases">
        <authorList>
            <person name="Tran Van P."/>
        </authorList>
    </citation>
    <scope>NUCLEOTIDE SEQUENCE</scope>
</reference>
<comment type="similarity">
    <text evidence="2">Belongs to the cytochrome c family.</text>
</comment>
<dbReference type="InterPro" id="IPR009056">
    <property type="entry name" value="Cyt_c-like_dom"/>
</dbReference>
<keyword evidence="6" id="KW-0249">Electron transport</keyword>
<dbReference type="EMBL" id="OB711400">
    <property type="protein sequence ID" value="CAD7238912.1"/>
    <property type="molecule type" value="Genomic_DNA"/>
</dbReference>
<evidence type="ECO:0000256" key="1">
    <source>
        <dbReference type="ARBA" id="ARBA00002555"/>
    </source>
</evidence>
<evidence type="ECO:0000256" key="6">
    <source>
        <dbReference type="ARBA" id="ARBA00022982"/>
    </source>
</evidence>
<evidence type="ECO:0000256" key="7">
    <source>
        <dbReference type="ARBA" id="ARBA00023004"/>
    </source>
</evidence>
<evidence type="ECO:0000256" key="4">
    <source>
        <dbReference type="ARBA" id="ARBA00022617"/>
    </source>
</evidence>
<dbReference type="GO" id="GO:0009055">
    <property type="term" value="F:electron transfer activity"/>
    <property type="evidence" value="ECO:0007669"/>
    <property type="project" value="InterPro"/>
</dbReference>
<dbReference type="AlphaFoldDB" id="A0A7R8WVD3"/>
<organism evidence="8">
    <name type="scientific">Cyprideis torosa</name>
    <dbReference type="NCBI Taxonomy" id="163714"/>
    <lineage>
        <taxon>Eukaryota</taxon>
        <taxon>Metazoa</taxon>
        <taxon>Ecdysozoa</taxon>
        <taxon>Arthropoda</taxon>
        <taxon>Crustacea</taxon>
        <taxon>Oligostraca</taxon>
        <taxon>Ostracoda</taxon>
        <taxon>Podocopa</taxon>
        <taxon>Podocopida</taxon>
        <taxon>Cytherocopina</taxon>
        <taxon>Cytheroidea</taxon>
        <taxon>Cytherideidae</taxon>
        <taxon>Cyprideis</taxon>
    </lineage>
</organism>
<dbReference type="SUPFAM" id="SSF46626">
    <property type="entry name" value="Cytochrome c"/>
    <property type="match status" value="1"/>
</dbReference>
<dbReference type="GO" id="GO:0020037">
    <property type="term" value="F:heme binding"/>
    <property type="evidence" value="ECO:0007669"/>
    <property type="project" value="InterPro"/>
</dbReference>
<dbReference type="Gene3D" id="1.10.760.10">
    <property type="entry name" value="Cytochrome c-like domain"/>
    <property type="match status" value="1"/>
</dbReference>
<sequence>MQTRALLCVLVAATGFAGTANSASQTMEFTRGQAISLACSSCHGTEGVSYGSVPSLKGRPAEQIEEKMQLFKKMSDKVTIMSRIAKGYSEEEITMVADYFGSLK</sequence>